<dbReference type="Proteomes" id="UP000834106">
    <property type="component" value="Chromosome 16"/>
</dbReference>
<gene>
    <name evidence="2" type="ORF">FPE_LOCUS26537</name>
</gene>
<accession>A0AAD2A5W7</accession>
<feature type="transmembrane region" description="Helical" evidence="1">
    <location>
        <begin position="12"/>
        <end position="31"/>
    </location>
</feature>
<sequence>MVSSRELCRDAASFFVYFSVFLHVFILNFVYSDCPKCFQCGILGNLSFPLADFSQPGCGLFAVECDALPYPRIHLDTERKEQVKADFIIHSYTWKYSRTLRVRLFHLAP</sequence>
<evidence type="ECO:0000313" key="3">
    <source>
        <dbReference type="Proteomes" id="UP000834106"/>
    </source>
</evidence>
<reference evidence="2" key="1">
    <citation type="submission" date="2023-05" db="EMBL/GenBank/DDBJ databases">
        <authorList>
            <person name="Huff M."/>
        </authorList>
    </citation>
    <scope>NUCLEOTIDE SEQUENCE</scope>
</reference>
<protein>
    <submittedName>
        <fullName evidence="2">Uncharacterized protein</fullName>
    </submittedName>
</protein>
<evidence type="ECO:0000313" key="2">
    <source>
        <dbReference type="EMBL" id="CAI9779107.1"/>
    </source>
</evidence>
<evidence type="ECO:0000256" key="1">
    <source>
        <dbReference type="SAM" id="Phobius"/>
    </source>
</evidence>
<keyword evidence="1" id="KW-0472">Membrane</keyword>
<name>A0AAD2A5W7_9LAMI</name>
<organism evidence="2 3">
    <name type="scientific">Fraxinus pennsylvanica</name>
    <dbReference type="NCBI Taxonomy" id="56036"/>
    <lineage>
        <taxon>Eukaryota</taxon>
        <taxon>Viridiplantae</taxon>
        <taxon>Streptophyta</taxon>
        <taxon>Embryophyta</taxon>
        <taxon>Tracheophyta</taxon>
        <taxon>Spermatophyta</taxon>
        <taxon>Magnoliopsida</taxon>
        <taxon>eudicotyledons</taxon>
        <taxon>Gunneridae</taxon>
        <taxon>Pentapetalae</taxon>
        <taxon>asterids</taxon>
        <taxon>lamiids</taxon>
        <taxon>Lamiales</taxon>
        <taxon>Oleaceae</taxon>
        <taxon>Oleeae</taxon>
        <taxon>Fraxinus</taxon>
    </lineage>
</organism>
<dbReference type="EMBL" id="OU503051">
    <property type="protein sequence ID" value="CAI9779107.1"/>
    <property type="molecule type" value="Genomic_DNA"/>
</dbReference>
<dbReference type="AlphaFoldDB" id="A0AAD2A5W7"/>
<keyword evidence="1" id="KW-0812">Transmembrane</keyword>
<proteinExistence type="predicted"/>
<keyword evidence="3" id="KW-1185">Reference proteome</keyword>
<keyword evidence="1" id="KW-1133">Transmembrane helix</keyword>